<dbReference type="AlphaFoldDB" id="A0ABD2NFZ7"/>
<evidence type="ECO:0000313" key="2">
    <source>
        <dbReference type="Proteomes" id="UP001516400"/>
    </source>
</evidence>
<proteinExistence type="predicted"/>
<name>A0ABD2NFZ7_9CUCU</name>
<accession>A0ABD2NFZ7</accession>
<evidence type="ECO:0000313" key="1">
    <source>
        <dbReference type="EMBL" id="KAL3277716.1"/>
    </source>
</evidence>
<gene>
    <name evidence="1" type="ORF">HHI36_013059</name>
</gene>
<organism evidence="1 2">
    <name type="scientific">Cryptolaemus montrouzieri</name>
    <dbReference type="NCBI Taxonomy" id="559131"/>
    <lineage>
        <taxon>Eukaryota</taxon>
        <taxon>Metazoa</taxon>
        <taxon>Ecdysozoa</taxon>
        <taxon>Arthropoda</taxon>
        <taxon>Hexapoda</taxon>
        <taxon>Insecta</taxon>
        <taxon>Pterygota</taxon>
        <taxon>Neoptera</taxon>
        <taxon>Endopterygota</taxon>
        <taxon>Coleoptera</taxon>
        <taxon>Polyphaga</taxon>
        <taxon>Cucujiformia</taxon>
        <taxon>Coccinelloidea</taxon>
        <taxon>Coccinellidae</taxon>
        <taxon>Scymninae</taxon>
        <taxon>Scymnini</taxon>
        <taxon>Cryptolaemus</taxon>
    </lineage>
</organism>
<dbReference type="Proteomes" id="UP001516400">
    <property type="component" value="Unassembled WGS sequence"/>
</dbReference>
<protein>
    <submittedName>
        <fullName evidence="1">Uncharacterized protein</fullName>
    </submittedName>
</protein>
<sequence length="52" mass="6020">ALDCRGKRAKWQFQQKLARFQRQAYLVIVVVSLCQPQPRKGFRSFNPPSITG</sequence>
<comment type="caution">
    <text evidence="1">The sequence shown here is derived from an EMBL/GenBank/DDBJ whole genome shotgun (WGS) entry which is preliminary data.</text>
</comment>
<dbReference type="EMBL" id="JABFTP020000103">
    <property type="protein sequence ID" value="KAL3277716.1"/>
    <property type="molecule type" value="Genomic_DNA"/>
</dbReference>
<feature type="non-terminal residue" evidence="1">
    <location>
        <position position="52"/>
    </location>
</feature>
<feature type="non-terminal residue" evidence="1">
    <location>
        <position position="1"/>
    </location>
</feature>
<keyword evidence="2" id="KW-1185">Reference proteome</keyword>
<reference evidence="1 2" key="1">
    <citation type="journal article" date="2021" name="BMC Biol.">
        <title>Horizontally acquired antibacterial genes associated with adaptive radiation of ladybird beetles.</title>
        <authorList>
            <person name="Li H.S."/>
            <person name="Tang X.F."/>
            <person name="Huang Y.H."/>
            <person name="Xu Z.Y."/>
            <person name="Chen M.L."/>
            <person name="Du X.Y."/>
            <person name="Qiu B.Y."/>
            <person name="Chen P.T."/>
            <person name="Zhang W."/>
            <person name="Slipinski A."/>
            <person name="Escalona H.E."/>
            <person name="Waterhouse R.M."/>
            <person name="Zwick A."/>
            <person name="Pang H."/>
        </authorList>
    </citation>
    <scope>NUCLEOTIDE SEQUENCE [LARGE SCALE GENOMIC DNA]</scope>
    <source>
        <strain evidence="1">SYSU2018</strain>
    </source>
</reference>